<dbReference type="InParanoid" id="A0A7R8UU91"/>
<evidence type="ECO:0000313" key="3">
    <source>
        <dbReference type="Proteomes" id="UP000594454"/>
    </source>
</evidence>
<organism evidence="2 3">
    <name type="scientific">Hermetia illucens</name>
    <name type="common">Black soldier fly</name>
    <dbReference type="NCBI Taxonomy" id="343691"/>
    <lineage>
        <taxon>Eukaryota</taxon>
        <taxon>Metazoa</taxon>
        <taxon>Ecdysozoa</taxon>
        <taxon>Arthropoda</taxon>
        <taxon>Hexapoda</taxon>
        <taxon>Insecta</taxon>
        <taxon>Pterygota</taxon>
        <taxon>Neoptera</taxon>
        <taxon>Endopterygota</taxon>
        <taxon>Diptera</taxon>
        <taxon>Brachycera</taxon>
        <taxon>Stratiomyomorpha</taxon>
        <taxon>Stratiomyidae</taxon>
        <taxon>Hermetiinae</taxon>
        <taxon>Hermetia</taxon>
    </lineage>
</organism>
<dbReference type="PANTHER" id="PTHR15976">
    <property type="entry name" value="CONSTITUTIVE COACTIVATOR OF PEROXISOME PROLIFERATOR-ACTIVATED RECEPTOR GAMMA"/>
    <property type="match status" value="1"/>
</dbReference>
<evidence type="ECO:0000256" key="1">
    <source>
        <dbReference type="ARBA" id="ARBA00009495"/>
    </source>
</evidence>
<dbReference type="InterPro" id="IPR026784">
    <property type="entry name" value="Coact_PPARg"/>
</dbReference>
<proteinExistence type="inferred from homology"/>
<dbReference type="GO" id="GO:0005634">
    <property type="term" value="C:nucleus"/>
    <property type="evidence" value="ECO:0007669"/>
    <property type="project" value="TreeGrafter"/>
</dbReference>
<dbReference type="OMA" id="YWKECEL"/>
<dbReference type="InterPro" id="IPR029060">
    <property type="entry name" value="PIN-like_dom_sf"/>
</dbReference>
<dbReference type="EMBL" id="LR899012">
    <property type="protein sequence ID" value="CAD7086770.1"/>
    <property type="molecule type" value="Genomic_DNA"/>
</dbReference>
<keyword evidence="3" id="KW-1185">Reference proteome</keyword>
<dbReference type="SUPFAM" id="SSF88723">
    <property type="entry name" value="PIN domain-like"/>
    <property type="match status" value="1"/>
</dbReference>
<gene>
    <name evidence="2" type="ORF">HERILL_LOCUS9518</name>
</gene>
<dbReference type="AlphaFoldDB" id="A0A7R8UU91"/>
<evidence type="ECO:0008006" key="4">
    <source>
        <dbReference type="Google" id="ProtNLM"/>
    </source>
</evidence>
<evidence type="ECO:0000313" key="2">
    <source>
        <dbReference type="EMBL" id="CAD7086770.1"/>
    </source>
</evidence>
<sequence length="583" mass="68400">MVKPLAWYMSKGVGNKKTYRTNVELEVEKFKKKKPNATPIVMFDFMGTIPILFTTYKDIMCGGRHALGIKRAEIMFQKFQDLGIEMHFFLDGPIKPEKFPEWWCRRKNREYEYQKVLFENLKAKEPLNYRFQRFSKTYYDNYLRVAKKYGRIFLSLENKCDLDLVENASRVHPMAVFAWDSDFLVMKGDFPIWKADNFRLETMTVQVWNKRGVRDSLGLEQWQMPIFATLCGNDCVEAKLVEHIHASLPQEIRDVKSGKMQKAIADLVRNTFKDKAKVNVKLSELIYGQGRCQTSWDEVFAAVKTSLDFYNCRTYKETQIEPSWLREHVMKTASFSVFRIYKKDILYISQSFIDLSKNDVCSFSDLVLPLIRREIGLVFSNNRDAHKDAKHPICLKPNVDEPFAIHYFEPIFPDFEVPPLHHILAADEDFVTLEEKLRLFSWIVAPKRSEVKVELLEKLLKTIFIVPAVITNYLVKEGQITPDEADVLLLTILEASKMDMEKLEGMSPPAELDDRAFWLSFTYTHFVGYFEEAMTVCGLYEFIPYSYFDGYLFHEKYGKFLSMSYDAKKEILKSVQEYRLYVL</sequence>
<name>A0A7R8UU91_HERIL</name>
<comment type="similarity">
    <text evidence="1">Belongs to the constitutive coactivator of PPAR-gamma family.</text>
</comment>
<protein>
    <recommendedName>
        <fullName evidence="4">Constitutive coactivator of peroxisome proliferator-activated receptor gamma</fullName>
    </recommendedName>
</protein>
<dbReference type="OrthoDB" id="6354174at2759"/>
<accession>A0A7R8UU91</accession>
<reference evidence="2 3" key="1">
    <citation type="submission" date="2020-11" db="EMBL/GenBank/DDBJ databases">
        <authorList>
            <person name="Wallbank WR R."/>
            <person name="Pardo Diaz C."/>
            <person name="Kozak K."/>
            <person name="Martin S."/>
            <person name="Jiggins C."/>
            <person name="Moest M."/>
            <person name="Warren A I."/>
            <person name="Generalovic N T."/>
            <person name="Byers J.R.P. K."/>
            <person name="Montejo-Kovacevich G."/>
            <person name="Yen C E."/>
        </authorList>
    </citation>
    <scope>NUCLEOTIDE SEQUENCE [LARGE SCALE GENOMIC DNA]</scope>
</reference>
<dbReference type="Proteomes" id="UP000594454">
    <property type="component" value="Chromosome 4"/>
</dbReference>
<dbReference type="PANTHER" id="PTHR15976:SF16">
    <property type="entry name" value="ASTEROID DOMAIN-CONTAINING PROTEIN"/>
    <property type="match status" value="1"/>
</dbReference>